<dbReference type="Gene3D" id="3.40.50.720">
    <property type="entry name" value="NAD(P)-binding Rossmann-like Domain"/>
    <property type="match status" value="2"/>
</dbReference>
<evidence type="ECO:0000256" key="2">
    <source>
        <dbReference type="ARBA" id="ARBA00023027"/>
    </source>
</evidence>
<organism evidence="6 7">
    <name type="scientific">Aurantiacibacter flavus</name>
    <dbReference type="NCBI Taxonomy" id="3145232"/>
    <lineage>
        <taxon>Bacteria</taxon>
        <taxon>Pseudomonadati</taxon>
        <taxon>Pseudomonadota</taxon>
        <taxon>Alphaproteobacteria</taxon>
        <taxon>Sphingomonadales</taxon>
        <taxon>Erythrobacteraceae</taxon>
        <taxon>Aurantiacibacter</taxon>
    </lineage>
</organism>
<gene>
    <name evidence="6" type="ORF">ABDJ38_07525</name>
</gene>
<dbReference type="PANTHER" id="PTHR43333">
    <property type="entry name" value="2-HACID_DH_C DOMAIN-CONTAINING PROTEIN"/>
    <property type="match status" value="1"/>
</dbReference>
<comment type="similarity">
    <text evidence="3">Belongs to the D-isomer specific 2-hydroxyacid dehydrogenase family.</text>
</comment>
<sequence>MTIAVLPGVYREMIEPHLPDWIEARFWEDGEELKALSPEAEIGWFDMFDKTDALVALERAEKLQWLNSQFAGVDWMPLDMLAQRGVRLTNGSGLNANAVAEFAVMSMLAEARGYGDLIRAHDRKEWAKWPSSMRELKGSRALIMGYGEIGSTIGRILEGLQVEVTPMRRSARDGALGPDQWRARLGDFDWVILAMPGTPETAGMIGSAELAAMKPEAVLVNFARADIIDQRSLADALHAGRLGGAILDLTDPEPIAPDHYLWDCPNIRITMHMAGLPTPQMREETARRFLANCEAWNDGAPLEAEVDLALGY</sequence>
<dbReference type="InterPro" id="IPR036291">
    <property type="entry name" value="NAD(P)-bd_dom_sf"/>
</dbReference>
<accession>A0ABV0CWF0</accession>
<keyword evidence="2" id="KW-0520">NAD</keyword>
<keyword evidence="1 3" id="KW-0560">Oxidoreductase</keyword>
<dbReference type="Proteomes" id="UP001484535">
    <property type="component" value="Unassembled WGS sequence"/>
</dbReference>
<evidence type="ECO:0000259" key="5">
    <source>
        <dbReference type="Pfam" id="PF02826"/>
    </source>
</evidence>
<dbReference type="PANTHER" id="PTHR43333:SF1">
    <property type="entry name" value="D-ISOMER SPECIFIC 2-HYDROXYACID DEHYDROGENASE NAD-BINDING DOMAIN-CONTAINING PROTEIN"/>
    <property type="match status" value="1"/>
</dbReference>
<protein>
    <submittedName>
        <fullName evidence="6">D-2-hydroxyacid dehydrogenase</fullName>
    </submittedName>
</protein>
<reference evidence="6 7" key="1">
    <citation type="submission" date="2024-05" db="EMBL/GenBank/DDBJ databases">
        <authorList>
            <person name="Park S."/>
        </authorList>
    </citation>
    <scope>NUCLEOTIDE SEQUENCE [LARGE SCALE GENOMIC DNA]</scope>
    <source>
        <strain evidence="6 7">DGU5</strain>
    </source>
</reference>
<evidence type="ECO:0000256" key="1">
    <source>
        <dbReference type="ARBA" id="ARBA00023002"/>
    </source>
</evidence>
<dbReference type="Pfam" id="PF02826">
    <property type="entry name" value="2-Hacid_dh_C"/>
    <property type="match status" value="1"/>
</dbReference>
<proteinExistence type="inferred from homology"/>
<dbReference type="CDD" id="cd05300">
    <property type="entry name" value="2-Hacid_dh_1"/>
    <property type="match status" value="1"/>
</dbReference>
<keyword evidence="7" id="KW-1185">Reference proteome</keyword>
<dbReference type="RefSeq" id="WP_346784471.1">
    <property type="nucleotide sequence ID" value="NZ_JBDLBR010000002.1"/>
</dbReference>
<comment type="caution">
    <text evidence="6">The sequence shown here is derived from an EMBL/GenBank/DDBJ whole genome shotgun (WGS) entry which is preliminary data.</text>
</comment>
<evidence type="ECO:0000256" key="3">
    <source>
        <dbReference type="RuleBase" id="RU003719"/>
    </source>
</evidence>
<name>A0ABV0CWF0_9SPHN</name>
<dbReference type="EMBL" id="JBDLBR010000002">
    <property type="protein sequence ID" value="MEN7537021.1"/>
    <property type="molecule type" value="Genomic_DNA"/>
</dbReference>
<feature type="domain" description="D-isomer specific 2-hydroxyacid dehydrogenase catalytic" evidence="4">
    <location>
        <begin position="34"/>
        <end position="306"/>
    </location>
</feature>
<feature type="domain" description="D-isomer specific 2-hydroxyacid dehydrogenase NAD-binding" evidence="5">
    <location>
        <begin position="105"/>
        <end position="274"/>
    </location>
</feature>
<evidence type="ECO:0000313" key="6">
    <source>
        <dbReference type="EMBL" id="MEN7537021.1"/>
    </source>
</evidence>
<dbReference type="InterPro" id="IPR006139">
    <property type="entry name" value="D-isomer_2_OHA_DH_cat_dom"/>
</dbReference>
<dbReference type="Pfam" id="PF00389">
    <property type="entry name" value="2-Hacid_dh"/>
    <property type="match status" value="1"/>
</dbReference>
<evidence type="ECO:0000313" key="7">
    <source>
        <dbReference type="Proteomes" id="UP001484535"/>
    </source>
</evidence>
<dbReference type="SUPFAM" id="SSF52283">
    <property type="entry name" value="Formate/glycerate dehydrogenase catalytic domain-like"/>
    <property type="match status" value="1"/>
</dbReference>
<dbReference type="InterPro" id="IPR006140">
    <property type="entry name" value="D-isomer_DH_NAD-bd"/>
</dbReference>
<dbReference type="SUPFAM" id="SSF51735">
    <property type="entry name" value="NAD(P)-binding Rossmann-fold domains"/>
    <property type="match status" value="1"/>
</dbReference>
<evidence type="ECO:0000259" key="4">
    <source>
        <dbReference type="Pfam" id="PF00389"/>
    </source>
</evidence>